<evidence type="ECO:0000313" key="8">
    <source>
        <dbReference type="Proteomes" id="UP000247515"/>
    </source>
</evidence>
<feature type="domain" description="Cation efflux protein transmembrane" evidence="6">
    <location>
        <begin position="18"/>
        <end position="65"/>
    </location>
</feature>
<organism evidence="7 8">
    <name type="scientific">Paraburkholderia tropica</name>
    <dbReference type="NCBI Taxonomy" id="92647"/>
    <lineage>
        <taxon>Bacteria</taxon>
        <taxon>Pseudomonadati</taxon>
        <taxon>Pseudomonadota</taxon>
        <taxon>Betaproteobacteria</taxon>
        <taxon>Burkholderiales</taxon>
        <taxon>Burkholderiaceae</taxon>
        <taxon>Paraburkholderia</taxon>
    </lineage>
</organism>
<reference evidence="7 8" key="1">
    <citation type="submission" date="2018-05" db="EMBL/GenBank/DDBJ databases">
        <title>Genomic Encyclopedia of Type Strains, Phase IV (KMG-V): Genome sequencing to study the core and pangenomes of soil and plant-associated prokaryotes.</title>
        <authorList>
            <person name="Whitman W."/>
        </authorList>
    </citation>
    <scope>NUCLEOTIDE SEQUENCE [LARGE SCALE GENOMIC DNA]</scope>
    <source>
        <strain evidence="7 8">SIr-6563</strain>
    </source>
</reference>
<keyword evidence="8" id="KW-1185">Reference proteome</keyword>
<sequence length="249" mass="25196">MQSVTPVCDRASVRAVRFSVLASATLVAMQLTIGWCADSRAIIADGTHTLVDLLVDAVLFASLFLRLRQWRGMPARALSWTPATLCTALSAFAGATLLAQGMGAFSGDPTGAAAAATSATTGGSSESWVLLAALPVIAIREYMARRLGATAESVSDTDAHAASVLSASAWHARIDALSACAAAVGAGGILAGFGGLDQIATGLIGVIMLATALFSANSPVRKGLGRLRNLASRALRARAAAGQSGSIEA</sequence>
<dbReference type="EMBL" id="QJJV01000019">
    <property type="protein sequence ID" value="PXX11440.1"/>
    <property type="molecule type" value="Genomic_DNA"/>
</dbReference>
<evidence type="ECO:0000313" key="7">
    <source>
        <dbReference type="EMBL" id="PXX11440.1"/>
    </source>
</evidence>
<dbReference type="Gene3D" id="1.20.1510.10">
    <property type="entry name" value="Cation efflux protein transmembrane domain"/>
    <property type="match status" value="1"/>
</dbReference>
<feature type="transmembrane region" description="Helical" evidence="5">
    <location>
        <begin position="199"/>
        <end position="220"/>
    </location>
</feature>
<feature type="transmembrane region" description="Helical" evidence="5">
    <location>
        <begin position="49"/>
        <end position="67"/>
    </location>
</feature>
<dbReference type="InterPro" id="IPR027469">
    <property type="entry name" value="Cation_efflux_TMD_sf"/>
</dbReference>
<dbReference type="Pfam" id="PF01545">
    <property type="entry name" value="Cation_efflux"/>
    <property type="match status" value="1"/>
</dbReference>
<feature type="transmembrane region" description="Helical" evidence="5">
    <location>
        <begin position="79"/>
        <end position="99"/>
    </location>
</feature>
<comment type="subcellular location">
    <subcellularLocation>
        <location evidence="1">Membrane</location>
        <topology evidence="1">Multi-pass membrane protein</topology>
    </subcellularLocation>
</comment>
<gene>
    <name evidence="7" type="ORF">C7400_1197</name>
</gene>
<evidence type="ECO:0000256" key="2">
    <source>
        <dbReference type="ARBA" id="ARBA00022692"/>
    </source>
</evidence>
<dbReference type="SUPFAM" id="SSF161111">
    <property type="entry name" value="Cation efflux protein transmembrane domain-like"/>
    <property type="match status" value="1"/>
</dbReference>
<evidence type="ECO:0000259" key="6">
    <source>
        <dbReference type="Pfam" id="PF01545"/>
    </source>
</evidence>
<keyword evidence="2 5" id="KW-0812">Transmembrane</keyword>
<dbReference type="Proteomes" id="UP000247515">
    <property type="component" value="Unassembled WGS sequence"/>
</dbReference>
<dbReference type="InterPro" id="IPR058533">
    <property type="entry name" value="Cation_efflux_TM"/>
</dbReference>
<feature type="transmembrane region" description="Helical" evidence="5">
    <location>
        <begin position="174"/>
        <end position="193"/>
    </location>
</feature>
<feature type="transmembrane region" description="Helical" evidence="5">
    <location>
        <begin position="15"/>
        <end position="37"/>
    </location>
</feature>
<name>A0ABX5MHR2_9BURK</name>
<keyword evidence="4 5" id="KW-0472">Membrane</keyword>
<proteinExistence type="predicted"/>
<accession>A0ABX5MHR2</accession>
<evidence type="ECO:0000256" key="3">
    <source>
        <dbReference type="ARBA" id="ARBA00022989"/>
    </source>
</evidence>
<evidence type="ECO:0000256" key="1">
    <source>
        <dbReference type="ARBA" id="ARBA00004141"/>
    </source>
</evidence>
<evidence type="ECO:0000256" key="4">
    <source>
        <dbReference type="ARBA" id="ARBA00023136"/>
    </source>
</evidence>
<keyword evidence="3 5" id="KW-1133">Transmembrane helix</keyword>
<evidence type="ECO:0000256" key="5">
    <source>
        <dbReference type="SAM" id="Phobius"/>
    </source>
</evidence>
<comment type="caution">
    <text evidence="7">The sequence shown here is derived from an EMBL/GenBank/DDBJ whole genome shotgun (WGS) entry which is preliminary data.</text>
</comment>
<protein>
    <submittedName>
        <fullName evidence="7">Cation efflux family protein</fullName>
    </submittedName>
</protein>